<sequence>MLGAEETPCPALTHNSILRVIHRLTRRSFTGACLPCLRYLSVRLACLREKCGCGARNAALFTRRQAPEKKMKCFSRYLPYLFRPPSTILSSTCHTEVLSPVAQAGRKTELCAVQYEPTCFSGGGCTALFLPAPLKDPSTSPLCNISQHSSLLQLSGVPSREDECAVTMEKCGSPNDTSPHLTLLSINRACPASASSSSSSFLLL</sequence>
<reference evidence="1" key="1">
    <citation type="submission" date="2020-03" db="EMBL/GenBank/DDBJ databases">
        <authorList>
            <person name="Weist P."/>
        </authorList>
    </citation>
    <scope>NUCLEOTIDE SEQUENCE</scope>
</reference>
<gene>
    <name evidence="1" type="ORF">PLEPLA_LOCUS14257</name>
</gene>
<comment type="caution">
    <text evidence="1">The sequence shown here is derived from an EMBL/GenBank/DDBJ whole genome shotgun (WGS) entry which is preliminary data.</text>
</comment>
<dbReference type="AlphaFoldDB" id="A0A9N7U849"/>
<name>A0A9N7U849_PLEPL</name>
<keyword evidence="2" id="KW-1185">Reference proteome</keyword>
<evidence type="ECO:0000313" key="1">
    <source>
        <dbReference type="EMBL" id="CAB1426321.1"/>
    </source>
</evidence>
<dbReference type="EMBL" id="CADEAL010000879">
    <property type="protein sequence ID" value="CAB1426321.1"/>
    <property type="molecule type" value="Genomic_DNA"/>
</dbReference>
<evidence type="ECO:0000313" key="2">
    <source>
        <dbReference type="Proteomes" id="UP001153269"/>
    </source>
</evidence>
<dbReference type="Proteomes" id="UP001153269">
    <property type="component" value="Unassembled WGS sequence"/>
</dbReference>
<organism evidence="1 2">
    <name type="scientific">Pleuronectes platessa</name>
    <name type="common">European plaice</name>
    <dbReference type="NCBI Taxonomy" id="8262"/>
    <lineage>
        <taxon>Eukaryota</taxon>
        <taxon>Metazoa</taxon>
        <taxon>Chordata</taxon>
        <taxon>Craniata</taxon>
        <taxon>Vertebrata</taxon>
        <taxon>Euteleostomi</taxon>
        <taxon>Actinopterygii</taxon>
        <taxon>Neopterygii</taxon>
        <taxon>Teleostei</taxon>
        <taxon>Neoteleostei</taxon>
        <taxon>Acanthomorphata</taxon>
        <taxon>Carangaria</taxon>
        <taxon>Pleuronectiformes</taxon>
        <taxon>Pleuronectoidei</taxon>
        <taxon>Pleuronectidae</taxon>
        <taxon>Pleuronectes</taxon>
    </lineage>
</organism>
<accession>A0A9N7U849</accession>
<protein>
    <submittedName>
        <fullName evidence="1">Uncharacterized protein</fullName>
    </submittedName>
</protein>
<proteinExistence type="predicted"/>